<organism evidence="2 3">
    <name type="scientific">Pseudomonas phage vB_PsyM_KIL4</name>
    <dbReference type="NCBI Taxonomy" id="1777069"/>
    <lineage>
        <taxon>Viruses</taxon>
        <taxon>Duplodnaviria</taxon>
        <taxon>Heunggongvirae</taxon>
        <taxon>Uroviricota</taxon>
        <taxon>Caudoviricetes</taxon>
        <taxon>Vandenendeviridae</taxon>
        <taxon>Gorskivirinae</taxon>
        <taxon>Flaumdravirus</taxon>
        <taxon>Flaumdravirus KIL2</taxon>
    </lineage>
</organism>
<sequence length="65" mass="7313">MKGKNSGERNGMFGRKNPSRNRAVIVEGVQYESISDAVNNTEYTKSQIEKRLAKGVDGFSYTQRN</sequence>
<dbReference type="EMBL" id="KU130129">
    <property type="protein sequence ID" value="AMR57790.1"/>
    <property type="molecule type" value="Genomic_DNA"/>
</dbReference>
<accession>A0A142IEY5</accession>
<evidence type="ECO:0000313" key="2">
    <source>
        <dbReference type="EMBL" id="AMR57790.1"/>
    </source>
</evidence>
<reference evidence="2 3" key="1">
    <citation type="journal article" date="2016" name="Front. Microbiol.">
        <title>Characterization of Novel Bacteriophages for Biocontrol of Bacterial Blight in Leek Caused by Pseudomonas syringae pv. porri.</title>
        <authorList>
            <person name="Rombouts S."/>
            <person name="Lavigne R."/>
        </authorList>
    </citation>
    <scope>NUCLEOTIDE SEQUENCE [LARGE SCALE GENOMIC DNA]</scope>
</reference>
<keyword evidence="2" id="KW-0255">Endonuclease</keyword>
<dbReference type="GO" id="GO:0004519">
    <property type="term" value="F:endonuclease activity"/>
    <property type="evidence" value="ECO:0007669"/>
    <property type="project" value="UniProtKB-KW"/>
</dbReference>
<keyword evidence="3" id="KW-1185">Reference proteome</keyword>
<name>A0A142IEY5_9CAUD</name>
<keyword evidence="2" id="KW-0378">Hydrolase</keyword>
<gene>
    <name evidence="2" type="ORF">vB_PsyM_KIL4_0066</name>
</gene>
<evidence type="ECO:0000313" key="3">
    <source>
        <dbReference type="Proteomes" id="UP000229945"/>
    </source>
</evidence>
<proteinExistence type="predicted"/>
<dbReference type="Proteomes" id="UP000229945">
    <property type="component" value="Segment"/>
</dbReference>
<evidence type="ECO:0000256" key="1">
    <source>
        <dbReference type="SAM" id="MobiDB-lite"/>
    </source>
</evidence>
<protein>
    <submittedName>
        <fullName evidence="2">Putative homing endonuclease</fullName>
    </submittedName>
</protein>
<dbReference type="SUPFAM" id="SSF64496">
    <property type="entry name" value="DNA-binding domain of intron-encoded endonucleases"/>
    <property type="match status" value="1"/>
</dbReference>
<keyword evidence="2" id="KW-0540">Nuclease</keyword>
<feature type="region of interest" description="Disordered" evidence="1">
    <location>
        <begin position="1"/>
        <end position="21"/>
    </location>
</feature>